<organism evidence="6 7">
    <name type="scientific">Ralstonia solanacearum (strain UW551)</name>
    <dbReference type="NCBI Taxonomy" id="342110"/>
    <lineage>
        <taxon>Bacteria</taxon>
        <taxon>Pseudomonadati</taxon>
        <taxon>Pseudomonadota</taxon>
        <taxon>Betaproteobacteria</taxon>
        <taxon>Burkholderiales</taxon>
        <taxon>Burkholderiaceae</taxon>
        <taxon>Ralstonia</taxon>
        <taxon>Ralstonia solanacearum species complex</taxon>
    </lineage>
</organism>
<evidence type="ECO:0000313" key="6">
    <source>
        <dbReference type="EMBL" id="EAP71444.1"/>
    </source>
</evidence>
<dbReference type="Pfam" id="PF00126">
    <property type="entry name" value="HTH_1"/>
    <property type="match status" value="1"/>
</dbReference>
<protein>
    <submittedName>
        <fullName evidence="6">Transcriptional regulators, LysR family</fullName>
    </submittedName>
</protein>
<sequence>MRRSINLAARRINGQLWEHCPVMRTMEWNDWETFCRVVEAGSFTAAAEALGIPKSTASAAVSRLEASLGVRLLTRTTRQLRLTEAGSHFYDDIAPLFERLREVHADTTAASETVSGTLRIAAPYEVGAQYLTEPVCQALARFPNLQIQVQISWEQPDLLASGYDIVFVMVDQTLADSSLVARRVVMIPRALYAAPSLLAGRAPLATPADLAGWPCLSGPDDASWGFRPAGAPAAAPLEVPIQPRLQTLNAEMRVRAAVRGLGVARMARSVGDAEVETGRLVRVLSDYEPTPLRVYALMPARKLVPRKVRVFLDALEAQGMTATPVPGAST</sequence>
<evidence type="ECO:0000313" key="7">
    <source>
        <dbReference type="Proteomes" id="UP000005933"/>
    </source>
</evidence>
<dbReference type="Gene3D" id="1.10.10.10">
    <property type="entry name" value="Winged helix-like DNA-binding domain superfamily/Winged helix DNA-binding domain"/>
    <property type="match status" value="1"/>
</dbReference>
<evidence type="ECO:0000256" key="4">
    <source>
        <dbReference type="ARBA" id="ARBA00023163"/>
    </source>
</evidence>
<feature type="domain" description="HTH lysR-type" evidence="5">
    <location>
        <begin position="26"/>
        <end position="83"/>
    </location>
</feature>
<dbReference type="SUPFAM" id="SSF46785">
    <property type="entry name" value="Winged helix' DNA-binding domain"/>
    <property type="match status" value="1"/>
</dbReference>
<dbReference type="InterPro" id="IPR058163">
    <property type="entry name" value="LysR-type_TF_proteobact-type"/>
</dbReference>
<evidence type="ECO:0000256" key="3">
    <source>
        <dbReference type="ARBA" id="ARBA00023125"/>
    </source>
</evidence>
<proteinExistence type="inferred from homology"/>
<accession>A0AB33V9D7</accession>
<comment type="similarity">
    <text evidence="1">Belongs to the LysR transcriptional regulatory family.</text>
</comment>
<name>A0AB33V9D7_RALSU</name>
<dbReference type="GO" id="GO:0003700">
    <property type="term" value="F:DNA-binding transcription factor activity"/>
    <property type="evidence" value="ECO:0007669"/>
    <property type="project" value="InterPro"/>
</dbReference>
<reference evidence="6 7" key="1">
    <citation type="journal article" date="2006" name="Mol. Plant Microbe Interact.">
        <title>Identification of open reading frames unique to a select agent: Ralstonia solanacearum race 3 biovar 2.</title>
        <authorList>
            <person name="Gabriel D.W."/>
            <person name="Allen C."/>
            <person name="Schell M."/>
            <person name="Denny T.P."/>
            <person name="Greenberg J.T."/>
            <person name="Duan Y.P."/>
            <person name="Flores-Cruz Z."/>
            <person name="Huang Q."/>
            <person name="Clifford J.M."/>
            <person name="Presting G."/>
            <person name="Gonzalez E.T."/>
            <person name="Reddy J."/>
            <person name="Elphinstone J."/>
            <person name="Swanson J."/>
            <person name="Yao J."/>
            <person name="Mulholland V."/>
            <person name="Liu L."/>
            <person name="Farmerie W."/>
            <person name="Patnaikuni M."/>
            <person name="Balogh B."/>
            <person name="Norman D."/>
            <person name="Alvarez A."/>
            <person name="Castillo J.A."/>
            <person name="Jones J."/>
            <person name="Saddler G."/>
            <person name="Walunas T."/>
            <person name="Zhukov A."/>
            <person name="Mikhailova N."/>
        </authorList>
    </citation>
    <scope>NUCLEOTIDE SEQUENCE [LARGE SCALE GENOMIC DNA]</scope>
    <source>
        <strain evidence="6 7">UW551</strain>
    </source>
</reference>
<dbReference type="EMBL" id="AAKL01000053">
    <property type="protein sequence ID" value="EAP71444.1"/>
    <property type="molecule type" value="Genomic_DNA"/>
</dbReference>
<dbReference type="Gene3D" id="3.40.190.290">
    <property type="match status" value="1"/>
</dbReference>
<dbReference type="InterPro" id="IPR036388">
    <property type="entry name" value="WH-like_DNA-bd_sf"/>
</dbReference>
<dbReference type="PROSITE" id="PS50931">
    <property type="entry name" value="HTH_LYSR"/>
    <property type="match status" value="1"/>
</dbReference>
<dbReference type="InterPro" id="IPR000847">
    <property type="entry name" value="LysR_HTH_N"/>
</dbReference>
<dbReference type="GO" id="GO:0043565">
    <property type="term" value="F:sequence-specific DNA binding"/>
    <property type="evidence" value="ECO:0007669"/>
    <property type="project" value="TreeGrafter"/>
</dbReference>
<dbReference type="FunFam" id="1.10.10.10:FF:000001">
    <property type="entry name" value="LysR family transcriptional regulator"/>
    <property type="match status" value="1"/>
</dbReference>
<dbReference type="PANTHER" id="PTHR30537:SF5">
    <property type="entry name" value="HTH-TYPE TRANSCRIPTIONAL ACTIVATOR TTDR-RELATED"/>
    <property type="match status" value="1"/>
</dbReference>
<comment type="caution">
    <text evidence="6">The sequence shown here is derived from an EMBL/GenBank/DDBJ whole genome shotgun (WGS) entry which is preliminary data.</text>
</comment>
<dbReference type="GO" id="GO:0006351">
    <property type="term" value="P:DNA-templated transcription"/>
    <property type="evidence" value="ECO:0007669"/>
    <property type="project" value="TreeGrafter"/>
</dbReference>
<dbReference type="InterPro" id="IPR036390">
    <property type="entry name" value="WH_DNA-bd_sf"/>
</dbReference>
<keyword evidence="4" id="KW-0804">Transcription</keyword>
<dbReference type="InterPro" id="IPR005119">
    <property type="entry name" value="LysR_subst-bd"/>
</dbReference>
<dbReference type="CDD" id="cd08422">
    <property type="entry name" value="PBP2_CrgA_like"/>
    <property type="match status" value="1"/>
</dbReference>
<keyword evidence="2" id="KW-0805">Transcription regulation</keyword>
<dbReference type="SUPFAM" id="SSF53850">
    <property type="entry name" value="Periplasmic binding protein-like II"/>
    <property type="match status" value="1"/>
</dbReference>
<dbReference type="PANTHER" id="PTHR30537">
    <property type="entry name" value="HTH-TYPE TRANSCRIPTIONAL REGULATOR"/>
    <property type="match status" value="1"/>
</dbReference>
<gene>
    <name evidence="6" type="ORF">RRSL_01479</name>
</gene>
<dbReference type="AlphaFoldDB" id="A0AB33V9D7"/>
<dbReference type="Pfam" id="PF03466">
    <property type="entry name" value="LysR_substrate"/>
    <property type="match status" value="1"/>
</dbReference>
<evidence type="ECO:0000256" key="2">
    <source>
        <dbReference type="ARBA" id="ARBA00023015"/>
    </source>
</evidence>
<evidence type="ECO:0000256" key="1">
    <source>
        <dbReference type="ARBA" id="ARBA00009437"/>
    </source>
</evidence>
<evidence type="ECO:0000259" key="5">
    <source>
        <dbReference type="PROSITE" id="PS50931"/>
    </source>
</evidence>
<keyword evidence="3" id="KW-0238">DNA-binding</keyword>
<dbReference type="Proteomes" id="UP000005933">
    <property type="component" value="Unassembled WGS sequence"/>
</dbReference>